<dbReference type="Gene3D" id="3.40.50.150">
    <property type="entry name" value="Vaccinia Virus protein VP39"/>
    <property type="match status" value="1"/>
</dbReference>
<dbReference type="GO" id="GO:0008170">
    <property type="term" value="F:N-methyltransferase activity"/>
    <property type="evidence" value="ECO:0007669"/>
    <property type="project" value="InterPro"/>
</dbReference>
<dbReference type="InterPro" id="IPR052933">
    <property type="entry name" value="DNA_Protect_Modify"/>
</dbReference>
<protein>
    <submittedName>
        <fullName evidence="3">DNA methylase</fullName>
    </submittedName>
</protein>
<dbReference type="STRING" id="519424.AZF04_05255"/>
<gene>
    <name evidence="3" type="ORF">AZF04_05255</name>
</gene>
<accession>A0A161PH70</accession>
<dbReference type="PIRSF" id="PIRSF026567">
    <property type="entry name" value="Adenine_mtase_bact_prd"/>
    <property type="match status" value="1"/>
</dbReference>
<dbReference type="Pfam" id="PF02384">
    <property type="entry name" value="N6_Mtase"/>
    <property type="match status" value="1"/>
</dbReference>
<dbReference type="OrthoDB" id="9788159at2"/>
<comment type="caution">
    <text evidence="3">The sequence shown here is derived from an EMBL/GenBank/DDBJ whole genome shotgun (WGS) entry which is preliminary data.</text>
</comment>
<sequence>MKDKQLEDLYDFIDNSAHMLSEQEDILYLDALAEVGDRLFTSKMVEIHDSFQKKKLEKLYQSITFEDYEQEIIRKALQLAVLKGMKGATQPHHSLTPDAVSLFISYLVNKVLNQPKPYILADLAVGSGNLLTAILNQSNKEIKALGFEVDETLLHLAYVNANLQKHEVELFHQDSIQKLPNLEADLVVTDLPIGYYPNDVVAQDYEVKALEGHSYIHHLMIEQALKQTKSGGYLFLLIPNFLFQTDQSETLHQFLKKESVILGLLQLPSSMFINDNQAKSILMLQKNGEGVKQIQQALLAELPSFSKKSALADMVNQIDRWFQSELKLS</sequence>
<keyword evidence="3" id="KW-0808">Transferase</keyword>
<dbReference type="PANTHER" id="PTHR41313:SF1">
    <property type="entry name" value="DNA METHYLASE ADENINE-SPECIFIC DOMAIN-CONTAINING PROTEIN"/>
    <property type="match status" value="1"/>
</dbReference>
<dbReference type="InterPro" id="IPR048375">
    <property type="entry name" value="YtxK-like_N"/>
</dbReference>
<organism evidence="3 4">
    <name type="scientific">Alkalihalobacillus trypoxylicola</name>
    <dbReference type="NCBI Taxonomy" id="519424"/>
    <lineage>
        <taxon>Bacteria</taxon>
        <taxon>Bacillati</taxon>
        <taxon>Bacillota</taxon>
        <taxon>Bacilli</taxon>
        <taxon>Bacillales</taxon>
        <taxon>Bacillaceae</taxon>
        <taxon>Alkalihalobacillus</taxon>
    </lineage>
</organism>
<dbReference type="Pfam" id="PF21106">
    <property type="entry name" value="YtxK_like"/>
    <property type="match status" value="1"/>
</dbReference>
<reference evidence="3" key="1">
    <citation type="submission" date="2016-02" db="EMBL/GenBank/DDBJ databases">
        <title>Genome sequence of Bacillus trypoxylicola KCTC 13244(T).</title>
        <authorList>
            <person name="Jeong H."/>
            <person name="Park S.-H."/>
            <person name="Choi S.-K."/>
        </authorList>
    </citation>
    <scope>NUCLEOTIDE SEQUENCE [LARGE SCALE GENOMIC DNA]</scope>
    <source>
        <strain evidence="3">KCTC 13244</strain>
    </source>
</reference>
<evidence type="ECO:0000259" key="1">
    <source>
        <dbReference type="Pfam" id="PF02384"/>
    </source>
</evidence>
<dbReference type="GO" id="GO:0003677">
    <property type="term" value="F:DNA binding"/>
    <property type="evidence" value="ECO:0007669"/>
    <property type="project" value="InterPro"/>
</dbReference>
<dbReference type="GO" id="GO:0032259">
    <property type="term" value="P:methylation"/>
    <property type="evidence" value="ECO:0007669"/>
    <property type="project" value="UniProtKB-KW"/>
</dbReference>
<name>A0A161PH70_9BACI</name>
<evidence type="ECO:0000259" key="2">
    <source>
        <dbReference type="Pfam" id="PF21106"/>
    </source>
</evidence>
<feature type="domain" description="YtxK-like N-terminal helical" evidence="2">
    <location>
        <begin position="7"/>
        <end position="85"/>
    </location>
</feature>
<dbReference type="PANTHER" id="PTHR41313">
    <property type="entry name" value="ADENINE-SPECIFIC METHYLTRANSFERASE"/>
    <property type="match status" value="1"/>
</dbReference>
<dbReference type="RefSeq" id="WP_061948487.1">
    <property type="nucleotide sequence ID" value="NZ_LTAO01000012.1"/>
</dbReference>
<dbReference type="Proteomes" id="UP000075806">
    <property type="component" value="Unassembled WGS sequence"/>
</dbReference>
<dbReference type="InterPro" id="IPR029063">
    <property type="entry name" value="SAM-dependent_MTases_sf"/>
</dbReference>
<keyword evidence="4" id="KW-1185">Reference proteome</keyword>
<evidence type="ECO:0000313" key="3">
    <source>
        <dbReference type="EMBL" id="KYG32174.1"/>
    </source>
</evidence>
<keyword evidence="3" id="KW-0489">Methyltransferase</keyword>
<dbReference type="InterPro" id="IPR003356">
    <property type="entry name" value="DNA_methylase_A-5"/>
</dbReference>
<dbReference type="AlphaFoldDB" id="A0A161PH70"/>
<feature type="domain" description="DNA methylase adenine-specific" evidence="1">
    <location>
        <begin position="96"/>
        <end position="293"/>
    </location>
</feature>
<proteinExistence type="predicted"/>
<dbReference type="EMBL" id="LTAO01000012">
    <property type="protein sequence ID" value="KYG32174.1"/>
    <property type="molecule type" value="Genomic_DNA"/>
</dbReference>
<evidence type="ECO:0000313" key="4">
    <source>
        <dbReference type="Proteomes" id="UP000075806"/>
    </source>
</evidence>
<dbReference type="CDD" id="cd02440">
    <property type="entry name" value="AdoMet_MTases"/>
    <property type="match status" value="1"/>
</dbReference>
<dbReference type="Gene3D" id="1.10.150.470">
    <property type="match status" value="1"/>
</dbReference>
<dbReference type="InterPro" id="IPR016843">
    <property type="entry name" value="S-AdoMet-dep_Ade-MeTrfase_prd"/>
</dbReference>
<dbReference type="SUPFAM" id="SSF53335">
    <property type="entry name" value="S-adenosyl-L-methionine-dependent methyltransferases"/>
    <property type="match status" value="1"/>
</dbReference>